<dbReference type="Proteomes" id="UP001147005">
    <property type="component" value="Unassembled WGS sequence"/>
</dbReference>
<gene>
    <name evidence="3" type="ORF">L2111_06005</name>
</gene>
<dbReference type="InterPro" id="IPR000259">
    <property type="entry name" value="Adhesion_dom_fimbrial"/>
</dbReference>
<dbReference type="InterPro" id="IPR008966">
    <property type="entry name" value="Adhesion_dom_sf"/>
</dbReference>
<dbReference type="PANTHER" id="PTHR33420:SF5">
    <property type="entry name" value="FIMBRIAL SUBUNIT"/>
    <property type="match status" value="1"/>
</dbReference>
<accession>A0A9X4GE98</accession>
<evidence type="ECO:0000313" key="3">
    <source>
        <dbReference type="EMBL" id="MDE9617637.1"/>
    </source>
</evidence>
<dbReference type="Pfam" id="PF00419">
    <property type="entry name" value="Fimbrial"/>
    <property type="match status" value="1"/>
</dbReference>
<dbReference type="Gene3D" id="2.60.40.1090">
    <property type="entry name" value="Fimbrial-type adhesion domain"/>
    <property type="match status" value="1"/>
</dbReference>
<reference evidence="3" key="1">
    <citation type="submission" date="2022-01" db="EMBL/GenBank/DDBJ databases">
        <title>Genetic Characterization of Carbapenem-resistant Citrobacter spp. from China: a multicenter study.</title>
        <authorList>
            <person name="Ye L."/>
        </authorList>
    </citation>
    <scope>NUCLEOTIDE SEQUENCE</scope>
    <source>
        <strain evidence="3">IR5432</strain>
    </source>
</reference>
<feature type="chain" id="PRO_5040796560" evidence="1">
    <location>
        <begin position="27"/>
        <end position="196"/>
    </location>
</feature>
<dbReference type="InterPro" id="IPR036937">
    <property type="entry name" value="Adhesion_dom_fimbrial_sf"/>
</dbReference>
<name>A0A9X4GE98_9ENTR</name>
<dbReference type="SUPFAM" id="SSF49401">
    <property type="entry name" value="Bacterial adhesins"/>
    <property type="match status" value="1"/>
</dbReference>
<feature type="domain" description="Fimbrial-type adhesion" evidence="2">
    <location>
        <begin position="31"/>
        <end position="196"/>
    </location>
</feature>
<dbReference type="RefSeq" id="WP_181509480.1">
    <property type="nucleotide sequence ID" value="NZ_JAKIHW010000004.1"/>
</dbReference>
<proteinExistence type="predicted"/>
<evidence type="ECO:0000259" key="2">
    <source>
        <dbReference type="Pfam" id="PF00419"/>
    </source>
</evidence>
<protein>
    <submittedName>
        <fullName evidence="3">Fimbrial protein</fullName>
    </submittedName>
</protein>
<dbReference type="GO" id="GO:0043709">
    <property type="term" value="P:cell adhesion involved in single-species biofilm formation"/>
    <property type="evidence" value="ECO:0007669"/>
    <property type="project" value="TreeGrafter"/>
</dbReference>
<feature type="signal peptide" evidence="1">
    <location>
        <begin position="1"/>
        <end position="26"/>
    </location>
</feature>
<organism evidence="3 4">
    <name type="scientific">Citrobacter portucalensis</name>
    <dbReference type="NCBI Taxonomy" id="1639133"/>
    <lineage>
        <taxon>Bacteria</taxon>
        <taxon>Pseudomonadati</taxon>
        <taxon>Pseudomonadota</taxon>
        <taxon>Gammaproteobacteria</taxon>
        <taxon>Enterobacterales</taxon>
        <taxon>Enterobacteriaceae</taxon>
        <taxon>Citrobacter</taxon>
        <taxon>Citrobacter freundii complex</taxon>
    </lineage>
</organism>
<dbReference type="PANTHER" id="PTHR33420">
    <property type="entry name" value="FIMBRIAL SUBUNIT ELFA-RELATED"/>
    <property type="match status" value="1"/>
</dbReference>
<dbReference type="AlphaFoldDB" id="A0A9X4GE98"/>
<comment type="caution">
    <text evidence="3">The sequence shown here is derived from an EMBL/GenBank/DDBJ whole genome shotgun (WGS) entry which is preliminary data.</text>
</comment>
<dbReference type="NCBIfam" id="NF011794">
    <property type="entry name" value="PRK15262.1"/>
    <property type="match status" value="1"/>
</dbReference>
<keyword evidence="1" id="KW-0732">Signal</keyword>
<dbReference type="EMBL" id="JAKIHW010000004">
    <property type="protein sequence ID" value="MDE9617637.1"/>
    <property type="molecule type" value="Genomic_DNA"/>
</dbReference>
<dbReference type="InterPro" id="IPR050263">
    <property type="entry name" value="Bact_Fimbrial_Adh_Pro"/>
</dbReference>
<dbReference type="GO" id="GO:0009289">
    <property type="term" value="C:pilus"/>
    <property type="evidence" value="ECO:0007669"/>
    <property type="project" value="InterPro"/>
</dbReference>
<evidence type="ECO:0000313" key="4">
    <source>
        <dbReference type="Proteomes" id="UP001147005"/>
    </source>
</evidence>
<sequence length="196" mass="21401">MLSRRQCSITLYLGLISALLPLLSYSQDVDLTATVTNNTCRIEISNNGVVNLPTVKPGYFADGVTAETDYPGGKEFAIRLVECPISDGKISQVMVNFTPQDGSQPMDNPQVFANDLTVNDEGVKNVGLAIFTNQPNTSRTNVLNTDGSTRAIYPVTAEHYQNSLWPFYARMQKIVSAENVSSGLLTSKVLVNISYQ</sequence>
<evidence type="ECO:0000256" key="1">
    <source>
        <dbReference type="SAM" id="SignalP"/>
    </source>
</evidence>